<gene>
    <name evidence="2" type="ORF">GPECTOR_9g654</name>
</gene>
<dbReference type="OrthoDB" id="549542at2759"/>
<accession>A0A150GRX7</accession>
<feature type="compositionally biased region" description="Low complexity" evidence="1">
    <location>
        <begin position="148"/>
        <end position="158"/>
    </location>
</feature>
<feature type="compositionally biased region" description="Gly residues" evidence="1">
    <location>
        <begin position="107"/>
        <end position="116"/>
    </location>
</feature>
<feature type="compositionally biased region" description="Basic and acidic residues" evidence="1">
    <location>
        <begin position="1"/>
        <end position="10"/>
    </location>
</feature>
<proteinExistence type="predicted"/>
<feature type="compositionally biased region" description="Low complexity" evidence="1">
    <location>
        <begin position="200"/>
        <end position="219"/>
    </location>
</feature>
<sequence length="718" mass="69672">MQHQEQHFGEEIATGAKRPSSSSCSSDGTVSTAAGGFVNDLGGRLADTCRATVRDMLREVLLDTLKIPDAVDVLFRVDNHPGWQDVRASASAIVAASLAGNPAAAAAGGGAGGGAMGISTPQQLPPLHRGSTSLPATPAKSSPVVSHGAAAGGALPLPMLQPPPPPPRSIFAESASAGGSEVAGGGAPPQHVSGLAPLTPARSAPPGAVPGPGSNASASGATASVAAAAAATDPRDNALLVSLLQQHPNLADCLQQNPHLLTSILAMSSTPGGSGAAGGGPESFAAAIGGGGPPSLAASPGAAAYDDSGSFALLPPPMNSPAGSGMRSPPSLASPAHGGGSLNIWGSPLPALSSPLGGGGPFGSPQPHGSGSGVASGLEAFHALMGGGGAAGAGAGAGAAGGVLLQGVDPTAAGYSCKTFEELSPAVRDKIQSVLDTCGPHIRAEHFDAGVRHWLLQLQALFGELCAVSALHAIETAANLEGVRRMKAFITTRLIDHYEQMVWAQDPQGYALRKLTPDLIAVLEELVNSDKGLRWTHFDPKVLDTIREIRTPDAVRTRLSKLCAQELNGVQNVPAYLYTLLSKRGKTAKQAAAQKQMQELALRLAAVQGVGGLGVGVGGLGFGGGAVGGGGGGLGSLGGLGGTLGGLGAGAYGGGGGGGAFGGVGLSYNTGGAGGAFGGGAGGMYGGGGAGAGAGAYGSGAGGLGGAYGGGYGSMFGM</sequence>
<name>A0A150GRX7_GONPE</name>
<feature type="compositionally biased region" description="Polar residues" evidence="1">
    <location>
        <begin position="130"/>
        <end position="144"/>
    </location>
</feature>
<organism evidence="2 3">
    <name type="scientific">Gonium pectorale</name>
    <name type="common">Green alga</name>
    <dbReference type="NCBI Taxonomy" id="33097"/>
    <lineage>
        <taxon>Eukaryota</taxon>
        <taxon>Viridiplantae</taxon>
        <taxon>Chlorophyta</taxon>
        <taxon>core chlorophytes</taxon>
        <taxon>Chlorophyceae</taxon>
        <taxon>CS clade</taxon>
        <taxon>Chlamydomonadales</taxon>
        <taxon>Volvocaceae</taxon>
        <taxon>Gonium</taxon>
    </lineage>
</organism>
<keyword evidence="3" id="KW-1185">Reference proteome</keyword>
<evidence type="ECO:0000313" key="3">
    <source>
        <dbReference type="Proteomes" id="UP000075714"/>
    </source>
</evidence>
<feature type="region of interest" description="Disordered" evidence="1">
    <location>
        <begin position="106"/>
        <end position="219"/>
    </location>
</feature>
<dbReference type="STRING" id="33097.A0A150GRX7"/>
<protein>
    <submittedName>
        <fullName evidence="2">Uncharacterized protein</fullName>
    </submittedName>
</protein>
<evidence type="ECO:0000256" key="1">
    <source>
        <dbReference type="SAM" id="MobiDB-lite"/>
    </source>
</evidence>
<dbReference type="Proteomes" id="UP000075714">
    <property type="component" value="Unassembled WGS sequence"/>
</dbReference>
<dbReference type="EMBL" id="LSYV01000010">
    <property type="protein sequence ID" value="KXZ52609.1"/>
    <property type="molecule type" value="Genomic_DNA"/>
</dbReference>
<feature type="region of interest" description="Disordered" evidence="1">
    <location>
        <begin position="1"/>
        <end position="29"/>
    </location>
</feature>
<feature type="region of interest" description="Disordered" evidence="1">
    <location>
        <begin position="314"/>
        <end position="339"/>
    </location>
</feature>
<evidence type="ECO:0000313" key="2">
    <source>
        <dbReference type="EMBL" id="KXZ52609.1"/>
    </source>
</evidence>
<dbReference type="AlphaFoldDB" id="A0A150GRX7"/>
<reference evidence="3" key="1">
    <citation type="journal article" date="2016" name="Nat. Commun.">
        <title>The Gonium pectorale genome demonstrates co-option of cell cycle regulation during the evolution of multicellularity.</title>
        <authorList>
            <person name="Hanschen E.R."/>
            <person name="Marriage T.N."/>
            <person name="Ferris P.J."/>
            <person name="Hamaji T."/>
            <person name="Toyoda A."/>
            <person name="Fujiyama A."/>
            <person name="Neme R."/>
            <person name="Noguchi H."/>
            <person name="Minakuchi Y."/>
            <person name="Suzuki M."/>
            <person name="Kawai-Toyooka H."/>
            <person name="Smith D.R."/>
            <person name="Sparks H."/>
            <person name="Anderson J."/>
            <person name="Bakaric R."/>
            <person name="Luria V."/>
            <person name="Karger A."/>
            <person name="Kirschner M.W."/>
            <person name="Durand P.M."/>
            <person name="Michod R.E."/>
            <person name="Nozaki H."/>
            <person name="Olson B.J."/>
        </authorList>
    </citation>
    <scope>NUCLEOTIDE SEQUENCE [LARGE SCALE GENOMIC DNA]</scope>
    <source>
        <strain evidence="3">NIES-2863</strain>
    </source>
</reference>
<comment type="caution">
    <text evidence="2">The sequence shown here is derived from an EMBL/GenBank/DDBJ whole genome shotgun (WGS) entry which is preliminary data.</text>
</comment>
<feature type="compositionally biased region" description="Pro residues" evidence="1">
    <location>
        <begin position="159"/>
        <end position="168"/>
    </location>
</feature>